<gene>
    <name evidence="2" type="ORF">D1614_05455</name>
</gene>
<comment type="caution">
    <text evidence="2">The sequence shown here is derived from an EMBL/GenBank/DDBJ whole genome shotgun (WGS) entry which is preliminary data.</text>
</comment>
<name>A0A399T7S7_9BACT</name>
<sequence>MNRSLFLVASLLLVLFSCTRKNELTLVKNGQSRYEIQLPENAGATLEKAAGELQKYLQQISSAKLPVTSGENADAAKSVIRIQTDTNLAPHTVSYFCDGKNLVLSGADGQSALYTVYSFLENELDCQWFSPAVEKVPAASTLSVPAELNYVFTPDITTRTVHSRLFYENPDFADKLKVSHDAFPNYVPIARVHTFHRLVPGEKFFSSHPEYFALRDGIRKQTQLCLSNEEVLNIVIDSVRTWFERYPDQQVVSVSQDDNTQYCQCEACSQTDAEEGSPSGSMIRFVNAVAKEFPDKTISTLAYQHTRKPCKTKPLDNVLITLCSIECDRSAPIEEKCTDFAEDLVGWKALTENIRIWDYTTQFTNFLAPFPNIMTLQPNIRFFRDNNATWIFEQHSHNPSELFELRSWLTAKLLWNPDLETDELITKFTNGYYEEAGPFVEKYVKRIHEELAKQPDFFLYLYGDPAQAFTSFLKPELLQEYNSTFDLAEQAVDSKPEVLKRVRAARISTDYASLEMARNGMSDDFRLLDDGQIGKALSQHLQRFEQSCRDENITLMNEMGYTVDEYLGAYQMLLKRAGQKNLARGAKVQLLTQPKKYADEDPQVLTDGAFGGTSFYANWLGFEGNNLEAVIDLGEIKEFSYVSIAFLQVTNHIVFFPEQVSFSTSDDGTKYTLLETVSTQHPISPESKRNDIELFEVQNHPATARYIKIKAKNVSKAPAWHNAAGLPVWIFADEVTVN</sequence>
<feature type="domain" description="F5/8 type C" evidence="1">
    <location>
        <begin position="613"/>
        <end position="720"/>
    </location>
</feature>
<accession>A0A399T7S7</accession>
<dbReference type="SUPFAM" id="SSF49785">
    <property type="entry name" value="Galactose-binding domain-like"/>
    <property type="match status" value="1"/>
</dbReference>
<dbReference type="Proteomes" id="UP000265926">
    <property type="component" value="Unassembled WGS sequence"/>
</dbReference>
<dbReference type="Pfam" id="PF16126">
    <property type="entry name" value="DUF4838"/>
    <property type="match status" value="1"/>
</dbReference>
<dbReference type="PROSITE" id="PS51257">
    <property type="entry name" value="PROKAR_LIPOPROTEIN"/>
    <property type="match status" value="1"/>
</dbReference>
<protein>
    <submittedName>
        <fullName evidence="2">DUF4838 domain-containing protein</fullName>
    </submittedName>
</protein>
<dbReference type="Pfam" id="PF00754">
    <property type="entry name" value="F5_F8_type_C"/>
    <property type="match status" value="1"/>
</dbReference>
<dbReference type="InterPro" id="IPR032287">
    <property type="entry name" value="DUF4838"/>
</dbReference>
<dbReference type="PANTHER" id="PTHR47406:SF2">
    <property type="entry name" value="ALPHA GLUCURONIDASE N-TERMINAL DOMAIN-CONTAINING PROTEIN"/>
    <property type="match status" value="1"/>
</dbReference>
<reference evidence="2 3" key="1">
    <citation type="submission" date="2018-08" db="EMBL/GenBank/DDBJ databases">
        <title>Pallidiluteibacterium maritimus gen. nov., sp. nov., isolated from coastal sediment.</title>
        <authorList>
            <person name="Zhou L.Y."/>
        </authorList>
    </citation>
    <scope>NUCLEOTIDE SEQUENCE [LARGE SCALE GENOMIC DNA]</scope>
    <source>
        <strain evidence="2 3">XSD2</strain>
    </source>
</reference>
<keyword evidence="3" id="KW-1185">Reference proteome</keyword>
<dbReference type="RefSeq" id="WP_119436878.1">
    <property type="nucleotide sequence ID" value="NZ_QWGR01000002.1"/>
</dbReference>
<dbReference type="InterPro" id="IPR000421">
    <property type="entry name" value="FA58C"/>
</dbReference>
<proteinExistence type="predicted"/>
<dbReference type="InterPro" id="IPR008979">
    <property type="entry name" value="Galactose-bd-like_sf"/>
</dbReference>
<evidence type="ECO:0000259" key="1">
    <source>
        <dbReference type="Pfam" id="PF00754"/>
    </source>
</evidence>
<organism evidence="2 3">
    <name type="scientific">Maribellus luteus</name>
    <dbReference type="NCBI Taxonomy" id="2305463"/>
    <lineage>
        <taxon>Bacteria</taxon>
        <taxon>Pseudomonadati</taxon>
        <taxon>Bacteroidota</taxon>
        <taxon>Bacteroidia</taxon>
        <taxon>Marinilabiliales</taxon>
        <taxon>Prolixibacteraceae</taxon>
        <taxon>Maribellus</taxon>
    </lineage>
</organism>
<dbReference type="EMBL" id="QWGR01000002">
    <property type="protein sequence ID" value="RIJ50191.1"/>
    <property type="molecule type" value="Genomic_DNA"/>
</dbReference>
<evidence type="ECO:0000313" key="2">
    <source>
        <dbReference type="EMBL" id="RIJ50191.1"/>
    </source>
</evidence>
<dbReference type="AlphaFoldDB" id="A0A399T7S7"/>
<evidence type="ECO:0000313" key="3">
    <source>
        <dbReference type="Proteomes" id="UP000265926"/>
    </source>
</evidence>
<dbReference type="OrthoDB" id="1099022at2"/>
<dbReference type="PANTHER" id="PTHR47406">
    <property type="entry name" value="COAGULATION FACTOR 5/8 TYPE, C-TERMINAL"/>
    <property type="match status" value="1"/>
</dbReference>
<dbReference type="Gene3D" id="2.60.120.260">
    <property type="entry name" value="Galactose-binding domain-like"/>
    <property type="match status" value="1"/>
</dbReference>